<dbReference type="Proteomes" id="UP000276223">
    <property type="component" value="Unassembled WGS sequence"/>
</dbReference>
<evidence type="ECO:0000313" key="1">
    <source>
        <dbReference type="EMBL" id="ROQ93606.1"/>
    </source>
</evidence>
<proteinExistence type="predicted"/>
<protein>
    <submittedName>
        <fullName evidence="1">Putative hydrolase of the HAD superfamily</fullName>
    </submittedName>
</protein>
<sequence>MKRWRAWLKAHVSQTPYPTPECGSVPHFDPTPRVILFDVYGTLLAARHGDLEDQVRRRLAQESFVKTALFFGYSEEVGNTWAENFYQAIAKEHEHGRSLGISRPEVLVEHIWKTLLENVADPPDPPPHPMDVAMYRELVANPVSPFEGAVETLRTLHGQGFLLGLASNAQFYTRPILEYALGTPLHAVFDERWTFFSYELGFAKPDPHFFRLIATRARRFGLDPEVVLMVGNDPVNDMEAAQIHGLQTVLFMPGVTAHLQDFPWNGPRTMRFDALVQALGKE</sequence>
<dbReference type="InterPro" id="IPR023214">
    <property type="entry name" value="HAD_sf"/>
</dbReference>
<dbReference type="AlphaFoldDB" id="A0A3N1V276"/>
<dbReference type="PANTHER" id="PTHR46191">
    <property type="match status" value="1"/>
</dbReference>
<keyword evidence="2" id="KW-1185">Reference proteome</keyword>
<dbReference type="InterPro" id="IPR051828">
    <property type="entry name" value="HAD-like_hydrolase_domain"/>
</dbReference>
<dbReference type="PANTHER" id="PTHR46191:SF2">
    <property type="entry name" value="HALOACID DEHALOGENASE-LIKE HYDROLASE DOMAIN-CONTAINING PROTEIN 3"/>
    <property type="match status" value="1"/>
</dbReference>
<name>A0A3N1V276_9BACT</name>
<dbReference type="RefSeq" id="WP_123290086.1">
    <property type="nucleotide sequence ID" value="NZ_RJVA01000011.1"/>
</dbReference>
<gene>
    <name evidence="1" type="ORF">EDC27_1637</name>
</gene>
<dbReference type="OrthoDB" id="367448at2"/>
<dbReference type="SFLD" id="SFLDG01129">
    <property type="entry name" value="C1.5:_HAD__Beta-PGM__Phosphata"/>
    <property type="match status" value="1"/>
</dbReference>
<organism evidence="1 2">
    <name type="scientific">Desulfosoma caldarium</name>
    <dbReference type="NCBI Taxonomy" id="610254"/>
    <lineage>
        <taxon>Bacteria</taxon>
        <taxon>Pseudomonadati</taxon>
        <taxon>Thermodesulfobacteriota</taxon>
        <taxon>Syntrophobacteria</taxon>
        <taxon>Syntrophobacterales</taxon>
        <taxon>Syntrophobacteraceae</taxon>
        <taxon>Desulfosoma</taxon>
    </lineage>
</organism>
<dbReference type="GO" id="GO:0016787">
    <property type="term" value="F:hydrolase activity"/>
    <property type="evidence" value="ECO:0007669"/>
    <property type="project" value="UniProtKB-KW"/>
</dbReference>
<comment type="caution">
    <text evidence="1">The sequence shown here is derived from an EMBL/GenBank/DDBJ whole genome shotgun (WGS) entry which is preliminary data.</text>
</comment>
<dbReference type="SFLD" id="SFLDS00003">
    <property type="entry name" value="Haloacid_Dehalogenase"/>
    <property type="match status" value="1"/>
</dbReference>
<dbReference type="InterPro" id="IPR036412">
    <property type="entry name" value="HAD-like_sf"/>
</dbReference>
<dbReference type="EMBL" id="RJVA01000011">
    <property type="protein sequence ID" value="ROQ93606.1"/>
    <property type="molecule type" value="Genomic_DNA"/>
</dbReference>
<reference evidence="1 2" key="1">
    <citation type="submission" date="2018-11" db="EMBL/GenBank/DDBJ databases">
        <title>Genomic Encyclopedia of Type Strains, Phase IV (KMG-IV): sequencing the most valuable type-strain genomes for metagenomic binning, comparative biology and taxonomic classification.</title>
        <authorList>
            <person name="Goeker M."/>
        </authorList>
    </citation>
    <scope>NUCLEOTIDE SEQUENCE [LARGE SCALE GENOMIC DNA]</scope>
    <source>
        <strain evidence="1 2">DSM 22027</strain>
    </source>
</reference>
<dbReference type="Pfam" id="PF00702">
    <property type="entry name" value="Hydrolase"/>
    <property type="match status" value="1"/>
</dbReference>
<dbReference type="SUPFAM" id="SSF56784">
    <property type="entry name" value="HAD-like"/>
    <property type="match status" value="1"/>
</dbReference>
<keyword evidence="1" id="KW-0378">Hydrolase</keyword>
<dbReference type="Gene3D" id="3.40.50.1000">
    <property type="entry name" value="HAD superfamily/HAD-like"/>
    <property type="match status" value="1"/>
</dbReference>
<accession>A0A3N1V276</accession>
<evidence type="ECO:0000313" key="2">
    <source>
        <dbReference type="Proteomes" id="UP000276223"/>
    </source>
</evidence>